<evidence type="ECO:0000259" key="2">
    <source>
        <dbReference type="PROSITE" id="PS50097"/>
    </source>
</evidence>
<dbReference type="Gene3D" id="3.30.710.10">
    <property type="entry name" value="Potassium Channel Kv1.1, Chain A"/>
    <property type="match status" value="1"/>
</dbReference>
<dbReference type="PROSITE" id="PS50097">
    <property type="entry name" value="BTB"/>
    <property type="match status" value="1"/>
</dbReference>
<sequence>MPSANASAMLQRQVAARAWDSMHTQLEIVEQRISEAEARAAAAEERAAESAAIADARGRRLRDLAELVGAPTDAHDVTFRCADGTELGASRLLLSYASAYYRALFSRETAESRSGVVIADADFSSATHAALLRQLHSFGEAELPADAGAVLELLKLVAKLHPPVRDADGDEEGTADGGHFEALTLVLSRCEDALTAALDGDNCLDVLLHVKADASSARVAAAAEALIRAHANEMPAHPCWARFCEELPADAARLVDGTARSLPEAEHRGSGVGAASAKGGWFARATARVSGAARASRSE</sequence>
<evidence type="ECO:0000256" key="1">
    <source>
        <dbReference type="SAM" id="Coils"/>
    </source>
</evidence>
<dbReference type="Pfam" id="PF00651">
    <property type="entry name" value="BTB"/>
    <property type="match status" value="1"/>
</dbReference>
<dbReference type="SUPFAM" id="SSF54695">
    <property type="entry name" value="POZ domain"/>
    <property type="match status" value="1"/>
</dbReference>
<dbReference type="EMBL" id="JAGTXO010000028">
    <property type="protein sequence ID" value="KAG8461085.1"/>
    <property type="molecule type" value="Genomic_DNA"/>
</dbReference>
<protein>
    <recommendedName>
        <fullName evidence="2">BTB domain-containing protein</fullName>
    </recommendedName>
</protein>
<gene>
    <name evidence="3" type="ORF">KFE25_003654</name>
</gene>
<feature type="coiled-coil region" evidence="1">
    <location>
        <begin position="26"/>
        <end position="53"/>
    </location>
</feature>
<reference evidence="3" key="1">
    <citation type="submission" date="2021-05" db="EMBL/GenBank/DDBJ databases">
        <title>The genome of the haptophyte Pavlova lutheri (Diacronema luteri, Pavlovales) - a model for lipid biosynthesis in eukaryotic algae.</title>
        <authorList>
            <person name="Hulatt C.J."/>
            <person name="Posewitz M.C."/>
        </authorList>
    </citation>
    <scope>NUCLEOTIDE SEQUENCE</scope>
    <source>
        <strain evidence="3">NIVA-4/92</strain>
    </source>
</reference>
<dbReference type="AlphaFoldDB" id="A0A8J5XE52"/>
<evidence type="ECO:0000313" key="3">
    <source>
        <dbReference type="EMBL" id="KAG8461085.1"/>
    </source>
</evidence>
<dbReference type="CDD" id="cd18186">
    <property type="entry name" value="BTB_POZ_ZBTB_KLHL-like"/>
    <property type="match status" value="1"/>
</dbReference>
<evidence type="ECO:0000313" key="4">
    <source>
        <dbReference type="Proteomes" id="UP000751190"/>
    </source>
</evidence>
<proteinExistence type="predicted"/>
<organism evidence="3 4">
    <name type="scientific">Diacronema lutheri</name>
    <name type="common">Unicellular marine alga</name>
    <name type="synonym">Monochrysis lutheri</name>
    <dbReference type="NCBI Taxonomy" id="2081491"/>
    <lineage>
        <taxon>Eukaryota</taxon>
        <taxon>Haptista</taxon>
        <taxon>Haptophyta</taxon>
        <taxon>Pavlovophyceae</taxon>
        <taxon>Pavlovales</taxon>
        <taxon>Pavlovaceae</taxon>
        <taxon>Diacronema</taxon>
    </lineage>
</organism>
<dbReference type="InterPro" id="IPR000210">
    <property type="entry name" value="BTB/POZ_dom"/>
</dbReference>
<feature type="domain" description="BTB" evidence="2">
    <location>
        <begin position="75"/>
        <end position="145"/>
    </location>
</feature>
<name>A0A8J5XE52_DIALT</name>
<keyword evidence="1" id="KW-0175">Coiled coil</keyword>
<dbReference type="InterPro" id="IPR011333">
    <property type="entry name" value="SKP1/BTB/POZ_sf"/>
</dbReference>
<accession>A0A8J5XE52</accession>
<comment type="caution">
    <text evidence="3">The sequence shown here is derived from an EMBL/GenBank/DDBJ whole genome shotgun (WGS) entry which is preliminary data.</text>
</comment>
<dbReference type="Proteomes" id="UP000751190">
    <property type="component" value="Unassembled WGS sequence"/>
</dbReference>
<keyword evidence="4" id="KW-1185">Reference proteome</keyword>